<proteinExistence type="predicted"/>
<protein>
    <recommendedName>
        <fullName evidence="1">Aldehyde oxidase/xanthine dehydrogenase a/b hammerhead domain-containing protein</fullName>
    </recommendedName>
</protein>
<gene>
    <name evidence="2" type="ORF">METZ01_LOCUS12442</name>
</gene>
<name>A0A381P0A0_9ZZZZ</name>
<evidence type="ECO:0000313" key="2">
    <source>
        <dbReference type="EMBL" id="SUZ59588.1"/>
    </source>
</evidence>
<evidence type="ECO:0000259" key="1">
    <source>
        <dbReference type="SMART" id="SM01008"/>
    </source>
</evidence>
<dbReference type="Pfam" id="PF20256">
    <property type="entry name" value="MoCoBD_2"/>
    <property type="match status" value="1"/>
</dbReference>
<dbReference type="InterPro" id="IPR037165">
    <property type="entry name" value="AldOxase/xan_DH_Mopterin-bd_sf"/>
</dbReference>
<dbReference type="PANTHER" id="PTHR11908">
    <property type="entry name" value="XANTHINE DEHYDROGENASE"/>
    <property type="match status" value="1"/>
</dbReference>
<dbReference type="EMBL" id="UINC01000687">
    <property type="protein sequence ID" value="SUZ59588.1"/>
    <property type="molecule type" value="Genomic_DNA"/>
</dbReference>
<dbReference type="InterPro" id="IPR016208">
    <property type="entry name" value="Ald_Oxase/xanthine_DH-like"/>
</dbReference>
<dbReference type="SUPFAM" id="SSF56003">
    <property type="entry name" value="Molybdenum cofactor-binding domain"/>
    <property type="match status" value="1"/>
</dbReference>
<feature type="domain" description="Aldehyde oxidase/xanthine dehydrogenase a/b hammerhead" evidence="1">
    <location>
        <begin position="32"/>
        <end position="138"/>
    </location>
</feature>
<dbReference type="InterPro" id="IPR036856">
    <property type="entry name" value="Ald_Oxase/Xan_DH_a/b_sf"/>
</dbReference>
<dbReference type="GO" id="GO:0005506">
    <property type="term" value="F:iron ion binding"/>
    <property type="evidence" value="ECO:0007669"/>
    <property type="project" value="InterPro"/>
</dbReference>
<dbReference type="Gene3D" id="3.90.1170.50">
    <property type="entry name" value="Aldehyde oxidase/xanthine dehydrogenase, a/b hammerhead"/>
    <property type="match status" value="1"/>
</dbReference>
<dbReference type="Pfam" id="PF02738">
    <property type="entry name" value="MoCoBD_1"/>
    <property type="match status" value="1"/>
</dbReference>
<dbReference type="PANTHER" id="PTHR11908:SF157">
    <property type="entry name" value="XANTHINE DEHYDROGENASE SUBUNIT D-RELATED"/>
    <property type="match status" value="1"/>
</dbReference>
<organism evidence="2">
    <name type="scientific">marine metagenome</name>
    <dbReference type="NCBI Taxonomy" id="408172"/>
    <lineage>
        <taxon>unclassified sequences</taxon>
        <taxon>metagenomes</taxon>
        <taxon>ecological metagenomes</taxon>
    </lineage>
</organism>
<dbReference type="InterPro" id="IPR000674">
    <property type="entry name" value="Ald_Oxase/Xan_DH_a/b"/>
</dbReference>
<dbReference type="Gene3D" id="3.30.365.10">
    <property type="entry name" value="Aldehyde oxidase/xanthine dehydrogenase, molybdopterin binding domain"/>
    <property type="match status" value="4"/>
</dbReference>
<dbReference type="AlphaFoldDB" id="A0A381P0A0"/>
<dbReference type="SMART" id="SM01008">
    <property type="entry name" value="Ald_Xan_dh_C"/>
    <property type="match status" value="1"/>
</dbReference>
<sequence length="820" mass="88326">MGQHMAEEKKTANDFQWIGKSWDQVDAMAKAKGETEYADDLFLPRMLYAKMLRSPHPHARIKNIDLTKALKRRGVIAALTGRDVPIPFGILPVSQDEEALCVEKVRMIGDPVAAIAAIDEETAEAALEDIVVEYELLPSILSIEDGLKQLEELELVAPDVPADAQIHAYADSGNIHKQVALEFGDTDAGFAEADHVREELYYYEGNTHLPMEQHASVAQHGADGRVTLWSSTQTPHYVHRALAKVLEMPTSQIRVIATPVGGGFGGKTDPFQHEIVVCKLAMMTGRPVKMTLTREEVFYTHRGRHPVLMWVKAGIKSDGSITALHFRNFLDGGAYGSYGVASTFYTGALQTVTYPIANYKFEAMRVFTNKAPCGPKRGHGTPQPRFALEVLLDKFAEDLGLDPTELRLRHLMPDNSLTVNHLTVTTNGLGECLRKVTEASGFQQRRNESSPGKGLGLGCGSYLSGAGLPIYWNKMPHSGVQIKIDRGGGVTVFCGSTDIGQGSNSVLAGIVAEELGIHLQHVIVVTSDTDLTPVDLGSYSSRVTLMTGNAAIAAARPLREQILSAASEVLKIPAEELTISNGKVGQLNGSGEPVSFVDAVQWAEAKFGTLGSVGSYTPPRRGGKFKGAGVGPSPNYSYSACVAEVTCDPESGLYRVDKLWLAHDIGQAINEKLVIGQVEGGAYMGLSEAMMEEQVYRTGNSASSGGSGPAGLHKIPSMLDYKSLTSLDMPEVETILVETNDPEGPYGAKEAGQGPLLPIMPAIANAIYNAVGVRVDEVPITAEKIFQGLQDLKKGKSGRVGPKKFPSITFPEALRVEPPQ</sequence>
<dbReference type="Pfam" id="PF01315">
    <property type="entry name" value="Ald_Xan_dh_C"/>
    <property type="match status" value="1"/>
</dbReference>
<dbReference type="InterPro" id="IPR008274">
    <property type="entry name" value="AldOxase/xan_DH_MoCoBD1"/>
</dbReference>
<dbReference type="SUPFAM" id="SSF54665">
    <property type="entry name" value="CO dehydrogenase molybdoprotein N-domain-like"/>
    <property type="match status" value="1"/>
</dbReference>
<dbReference type="InterPro" id="IPR046867">
    <property type="entry name" value="AldOxase/xan_DH_MoCoBD2"/>
</dbReference>
<reference evidence="2" key="1">
    <citation type="submission" date="2018-05" db="EMBL/GenBank/DDBJ databases">
        <authorList>
            <person name="Lanie J.A."/>
            <person name="Ng W.-L."/>
            <person name="Kazmierczak K.M."/>
            <person name="Andrzejewski T.M."/>
            <person name="Davidsen T.M."/>
            <person name="Wayne K.J."/>
            <person name="Tettelin H."/>
            <person name="Glass J.I."/>
            <person name="Rusch D."/>
            <person name="Podicherti R."/>
            <person name="Tsui H.-C.T."/>
            <person name="Winkler M.E."/>
        </authorList>
    </citation>
    <scope>NUCLEOTIDE SEQUENCE</scope>
</reference>
<dbReference type="GO" id="GO:0016491">
    <property type="term" value="F:oxidoreductase activity"/>
    <property type="evidence" value="ECO:0007669"/>
    <property type="project" value="InterPro"/>
</dbReference>
<dbReference type="FunFam" id="3.30.365.10:FF:000001">
    <property type="entry name" value="Xanthine dehydrogenase oxidase"/>
    <property type="match status" value="1"/>
</dbReference>
<accession>A0A381P0A0</accession>